<dbReference type="EMBL" id="GGEC01070906">
    <property type="protein sequence ID" value="MBX51390.1"/>
    <property type="molecule type" value="Transcribed_RNA"/>
</dbReference>
<name>A0A2P2P9F3_RHIMU</name>
<protein>
    <submittedName>
        <fullName evidence="1">Uncharacterized protein</fullName>
    </submittedName>
</protein>
<accession>A0A2P2P9F3</accession>
<organism evidence="1">
    <name type="scientific">Rhizophora mucronata</name>
    <name type="common">Asiatic mangrove</name>
    <dbReference type="NCBI Taxonomy" id="61149"/>
    <lineage>
        <taxon>Eukaryota</taxon>
        <taxon>Viridiplantae</taxon>
        <taxon>Streptophyta</taxon>
        <taxon>Embryophyta</taxon>
        <taxon>Tracheophyta</taxon>
        <taxon>Spermatophyta</taxon>
        <taxon>Magnoliopsida</taxon>
        <taxon>eudicotyledons</taxon>
        <taxon>Gunneridae</taxon>
        <taxon>Pentapetalae</taxon>
        <taxon>rosids</taxon>
        <taxon>fabids</taxon>
        <taxon>Malpighiales</taxon>
        <taxon>Rhizophoraceae</taxon>
        <taxon>Rhizophora</taxon>
    </lineage>
</organism>
<evidence type="ECO:0000313" key="1">
    <source>
        <dbReference type="EMBL" id="MBX51390.1"/>
    </source>
</evidence>
<proteinExistence type="predicted"/>
<dbReference type="AlphaFoldDB" id="A0A2P2P9F3"/>
<reference evidence="1" key="1">
    <citation type="submission" date="2018-02" db="EMBL/GenBank/DDBJ databases">
        <title>Rhizophora mucronata_Transcriptome.</title>
        <authorList>
            <person name="Meera S.P."/>
            <person name="Sreeshan A."/>
            <person name="Augustine A."/>
        </authorList>
    </citation>
    <scope>NUCLEOTIDE SEQUENCE</scope>
    <source>
        <tissue evidence="1">Leaf</tissue>
    </source>
</reference>
<sequence>MPSNEVIAKPVKCKCCIMSETVWAAFISLFLFYD</sequence>